<organism evidence="2">
    <name type="scientific">Tanacetum cinerariifolium</name>
    <name type="common">Dalmatian daisy</name>
    <name type="synonym">Chrysanthemum cinerariifolium</name>
    <dbReference type="NCBI Taxonomy" id="118510"/>
    <lineage>
        <taxon>Eukaryota</taxon>
        <taxon>Viridiplantae</taxon>
        <taxon>Streptophyta</taxon>
        <taxon>Embryophyta</taxon>
        <taxon>Tracheophyta</taxon>
        <taxon>Spermatophyta</taxon>
        <taxon>Magnoliopsida</taxon>
        <taxon>eudicotyledons</taxon>
        <taxon>Gunneridae</taxon>
        <taxon>Pentapetalae</taxon>
        <taxon>asterids</taxon>
        <taxon>campanulids</taxon>
        <taxon>Asterales</taxon>
        <taxon>Asteraceae</taxon>
        <taxon>Asteroideae</taxon>
        <taxon>Anthemideae</taxon>
        <taxon>Anthemidinae</taxon>
        <taxon>Tanacetum</taxon>
    </lineage>
</organism>
<comment type="caution">
    <text evidence="2">The sequence shown here is derived from an EMBL/GenBank/DDBJ whole genome shotgun (WGS) entry which is preliminary data.</text>
</comment>
<feature type="compositionally biased region" description="Low complexity" evidence="1">
    <location>
        <begin position="80"/>
        <end position="91"/>
    </location>
</feature>
<dbReference type="EMBL" id="BKCJ011079521">
    <property type="protein sequence ID" value="GFC81370.1"/>
    <property type="molecule type" value="Genomic_DNA"/>
</dbReference>
<protein>
    <submittedName>
        <fullName evidence="2">Uncharacterized protein</fullName>
    </submittedName>
</protein>
<name>A0A699R577_TANCI</name>
<evidence type="ECO:0000313" key="2">
    <source>
        <dbReference type="EMBL" id="GFC81370.1"/>
    </source>
</evidence>
<reference evidence="2" key="1">
    <citation type="journal article" date="2019" name="Sci. Rep.">
        <title>Draft genome of Tanacetum cinerariifolium, the natural source of mosquito coil.</title>
        <authorList>
            <person name="Yamashiro T."/>
            <person name="Shiraishi A."/>
            <person name="Satake H."/>
            <person name="Nakayama K."/>
        </authorList>
    </citation>
    <scope>NUCLEOTIDE SEQUENCE</scope>
</reference>
<feature type="non-terminal residue" evidence="2">
    <location>
        <position position="1"/>
    </location>
</feature>
<gene>
    <name evidence="2" type="ORF">Tci_853340</name>
</gene>
<accession>A0A699R577</accession>
<feature type="region of interest" description="Disordered" evidence="1">
    <location>
        <begin position="57"/>
        <end position="102"/>
    </location>
</feature>
<proteinExistence type="predicted"/>
<dbReference type="AlphaFoldDB" id="A0A699R577"/>
<evidence type="ECO:0000256" key="1">
    <source>
        <dbReference type="SAM" id="MobiDB-lite"/>
    </source>
</evidence>
<sequence length="102" mass="11295">EDRPEVTLPPRKRLGCPERLGYDRQMRVILSVETDCDFRDAEGRSYEIYKDYRVEDNHTGTCDSPTGIGDSFKGTGYRLQGQQGPAGGPTQPELPEEAGSSS</sequence>